<feature type="region of interest" description="Disordered" evidence="1">
    <location>
        <begin position="232"/>
        <end position="252"/>
    </location>
</feature>
<organism evidence="3 4">
    <name type="scientific">Streptomyces kasugaensis</name>
    <dbReference type="NCBI Taxonomy" id="1946"/>
    <lineage>
        <taxon>Bacteria</taxon>
        <taxon>Bacillati</taxon>
        <taxon>Actinomycetota</taxon>
        <taxon>Actinomycetes</taxon>
        <taxon>Kitasatosporales</taxon>
        <taxon>Streptomycetaceae</taxon>
        <taxon>Streptomyces</taxon>
    </lineage>
</organism>
<keyword evidence="4" id="KW-1185">Reference proteome</keyword>
<name>A0A4Q9HM07_STRKA</name>
<accession>A0A4Q9HM07</accession>
<comment type="caution">
    <text evidence="3">The sequence shown here is derived from an EMBL/GenBank/DDBJ whole genome shotgun (WGS) entry which is preliminary data.</text>
</comment>
<dbReference type="Proteomes" id="UP000292452">
    <property type="component" value="Unassembled WGS sequence"/>
</dbReference>
<evidence type="ECO:0000256" key="2">
    <source>
        <dbReference type="SAM" id="Phobius"/>
    </source>
</evidence>
<feature type="transmembrane region" description="Helical" evidence="2">
    <location>
        <begin position="79"/>
        <end position="98"/>
    </location>
</feature>
<protein>
    <recommendedName>
        <fullName evidence="5">DUF3159 domain-containing protein</fullName>
    </recommendedName>
</protein>
<feature type="compositionally biased region" description="Gly residues" evidence="1">
    <location>
        <begin position="240"/>
        <end position="252"/>
    </location>
</feature>
<evidence type="ECO:0008006" key="5">
    <source>
        <dbReference type="Google" id="ProtNLM"/>
    </source>
</evidence>
<feature type="transmembrane region" description="Helical" evidence="2">
    <location>
        <begin position="165"/>
        <end position="185"/>
    </location>
</feature>
<gene>
    <name evidence="3" type="ORF">EYS09_31215</name>
</gene>
<evidence type="ECO:0000256" key="1">
    <source>
        <dbReference type="SAM" id="MobiDB-lite"/>
    </source>
</evidence>
<feature type="transmembrane region" description="Helical" evidence="2">
    <location>
        <begin position="51"/>
        <end position="72"/>
    </location>
</feature>
<evidence type="ECO:0000313" key="4">
    <source>
        <dbReference type="Proteomes" id="UP000292452"/>
    </source>
</evidence>
<dbReference type="NCBIfam" id="NF041646">
    <property type="entry name" value="VC0807_fam"/>
    <property type="match status" value="1"/>
</dbReference>
<feature type="transmembrane region" description="Helical" evidence="2">
    <location>
        <begin position="191"/>
        <end position="212"/>
    </location>
</feature>
<proteinExistence type="predicted"/>
<evidence type="ECO:0000313" key="3">
    <source>
        <dbReference type="EMBL" id="TBO55824.1"/>
    </source>
</evidence>
<keyword evidence="2" id="KW-1133">Transmembrane helix</keyword>
<keyword evidence="2" id="KW-0472">Membrane</keyword>
<feature type="transmembrane region" description="Helical" evidence="2">
    <location>
        <begin position="24"/>
        <end position="45"/>
    </location>
</feature>
<dbReference type="EMBL" id="SIXH01000435">
    <property type="protein sequence ID" value="TBO55824.1"/>
    <property type="molecule type" value="Genomic_DNA"/>
</dbReference>
<keyword evidence="2" id="KW-0812">Transmembrane</keyword>
<reference evidence="3 4" key="1">
    <citation type="submission" date="2019-02" db="EMBL/GenBank/DDBJ databases">
        <title>Draft Genome Sequence of Streptomyces sp. AM-2504, identified by 16S rRNA comparative analysis as a Streptomyces Kasugaensis strain.</title>
        <authorList>
            <person name="Napolioni V."/>
            <person name="Giuliodori A.M."/>
            <person name="Spurio R."/>
            <person name="Fabbretti A."/>
        </authorList>
    </citation>
    <scope>NUCLEOTIDE SEQUENCE [LARGE SCALE GENOMIC DNA]</scope>
    <source>
        <strain evidence="3 4">AM-2504</strain>
    </source>
</reference>
<dbReference type="RefSeq" id="WP_131125717.1">
    <property type="nucleotide sequence ID" value="NZ_SIXH01000435.1"/>
</dbReference>
<sequence length="252" mass="26369">MTEHPAETIRARSESKSSHAGTSWLKMAGALAGDVVIPLVAFYGLRGAQVNQWLALVLASLAPAATVAVTWVRQRRWDPMGTFVIAAMTLSLAVALVTGDPRTLLARESWITGLFGVWVIGSLATSRPFLLDIVIKLSTPELAERVAHLWQHSAVFHRWIRTASLAWGAAFLLDAGARVLMAYTLPVDSVPLLGVVLLIAALVIAQGASMLLGHRGGALKLLTGSDVISSGESAGADEGAAGGGKEVFGGSA</sequence>
<feature type="transmembrane region" description="Helical" evidence="2">
    <location>
        <begin position="110"/>
        <end position="130"/>
    </location>
</feature>
<dbReference type="AlphaFoldDB" id="A0A4Q9HM07"/>